<keyword evidence="1" id="KW-0812">Transmembrane</keyword>
<feature type="domain" description="Fibronectin type-III" evidence="3">
    <location>
        <begin position="9"/>
        <end position="98"/>
    </location>
</feature>
<evidence type="ECO:0000256" key="2">
    <source>
        <dbReference type="SAM" id="SignalP"/>
    </source>
</evidence>
<keyword evidence="1" id="KW-0472">Membrane</keyword>
<comment type="caution">
    <text evidence="4">The sequence shown here is derived from an EMBL/GenBank/DDBJ whole genome shotgun (WGS) entry which is preliminary data.</text>
</comment>
<keyword evidence="1" id="KW-1133">Transmembrane helix</keyword>
<evidence type="ECO:0000313" key="4">
    <source>
        <dbReference type="EMBL" id="KAF7710942.1"/>
    </source>
</evidence>
<evidence type="ECO:0000256" key="1">
    <source>
        <dbReference type="SAM" id="Phobius"/>
    </source>
</evidence>
<reference evidence="4" key="1">
    <citation type="submission" date="2020-08" db="EMBL/GenBank/DDBJ databases">
        <title>Chromosome-level assembly of Southern catfish (Silurus meridionalis) provides insights into visual adaptation to the nocturnal and benthic lifestyles.</title>
        <authorList>
            <person name="Zhang Y."/>
            <person name="Wang D."/>
            <person name="Peng Z."/>
        </authorList>
    </citation>
    <scope>NUCLEOTIDE SEQUENCE</scope>
    <source>
        <strain evidence="4">SWU-2019-XX</strain>
        <tissue evidence="4">Muscle</tissue>
    </source>
</reference>
<dbReference type="Gene3D" id="2.60.40.10">
    <property type="entry name" value="Immunoglobulins"/>
    <property type="match status" value="1"/>
</dbReference>
<dbReference type="SUPFAM" id="SSF49265">
    <property type="entry name" value="Fibronectin type III"/>
    <property type="match status" value="1"/>
</dbReference>
<name>A0A8T0BUH6_SILME</name>
<feature type="transmembrane region" description="Helical" evidence="1">
    <location>
        <begin position="225"/>
        <end position="250"/>
    </location>
</feature>
<dbReference type="InterPro" id="IPR036116">
    <property type="entry name" value="FN3_sf"/>
</dbReference>
<gene>
    <name evidence="4" type="ORF">HF521_009814</name>
</gene>
<dbReference type="GO" id="GO:0004896">
    <property type="term" value="F:cytokine receptor activity"/>
    <property type="evidence" value="ECO:0007669"/>
    <property type="project" value="TreeGrafter"/>
</dbReference>
<dbReference type="PROSITE" id="PS51257">
    <property type="entry name" value="PROKAR_LIPOPROTEIN"/>
    <property type="match status" value="1"/>
</dbReference>
<accession>A0A8T0BUH6</accession>
<dbReference type="InterPro" id="IPR003961">
    <property type="entry name" value="FN3_dom"/>
</dbReference>
<evidence type="ECO:0000313" key="5">
    <source>
        <dbReference type="Proteomes" id="UP000606274"/>
    </source>
</evidence>
<dbReference type="Proteomes" id="UP000606274">
    <property type="component" value="Unassembled WGS sequence"/>
</dbReference>
<keyword evidence="5" id="KW-1185">Reference proteome</keyword>
<dbReference type="OrthoDB" id="8758322at2759"/>
<protein>
    <recommendedName>
        <fullName evidence="3">Fibronectin type-III domain-containing protein</fullName>
    </recommendedName>
</protein>
<dbReference type="PANTHER" id="PTHR20859:SF87">
    <property type="entry name" value="CYTOKINE RECEPTOR FAMILY MEMBER B13-RELATED"/>
    <property type="match status" value="1"/>
</dbReference>
<keyword evidence="2" id="KW-0732">Signal</keyword>
<sequence length="386" mass="43083">MRARLSFVLPLCASLITTVCAVPLPTVTNISLSCHNLKNVLSWKYNEPDHPEFIINIQNYGNGLTTVRTNATFLDITEYTQGAENSFYVTVEAEGSEQNASSQGISFSYNEDAPTDITCVVDFPALEVSVLPHKVILSFRHPSNVHEDESFNDDFQYTISYNGTEKTCTCMVEEEEEEEECTEELHLYESLNGRCINLLIKGTINSIPMEISRKVCGDKAVYTDWVLLLTILICCLVGFLLLMLLVFLVYKKLTQPDSEITIFTKLLRIVNSDHIVNEPEEPTMSKVTTLIQAAPLDFTDEPSSDPSFTPLEEKPLVTSYPPTHISTHFNDDVNLTEEQDQGEMTDDADSVGFGSGNSFSGYDSCKFPIDMGQGDIVDAYGPRNLR</sequence>
<proteinExistence type="predicted"/>
<evidence type="ECO:0000259" key="3">
    <source>
        <dbReference type="Pfam" id="PF01108"/>
    </source>
</evidence>
<feature type="chain" id="PRO_5035768893" description="Fibronectin type-III domain-containing protein" evidence="2">
    <location>
        <begin position="22"/>
        <end position="386"/>
    </location>
</feature>
<dbReference type="EMBL" id="JABFDY010000002">
    <property type="protein sequence ID" value="KAF7710942.1"/>
    <property type="molecule type" value="Genomic_DNA"/>
</dbReference>
<organism evidence="4 5">
    <name type="scientific">Silurus meridionalis</name>
    <name type="common">Southern catfish</name>
    <name type="synonym">Silurus soldatovi meridionalis</name>
    <dbReference type="NCBI Taxonomy" id="175797"/>
    <lineage>
        <taxon>Eukaryota</taxon>
        <taxon>Metazoa</taxon>
        <taxon>Chordata</taxon>
        <taxon>Craniata</taxon>
        <taxon>Vertebrata</taxon>
        <taxon>Euteleostomi</taxon>
        <taxon>Actinopterygii</taxon>
        <taxon>Neopterygii</taxon>
        <taxon>Teleostei</taxon>
        <taxon>Ostariophysi</taxon>
        <taxon>Siluriformes</taxon>
        <taxon>Siluridae</taxon>
        <taxon>Silurus</taxon>
    </lineage>
</organism>
<dbReference type="Pfam" id="PF01108">
    <property type="entry name" value="Tissue_fac"/>
    <property type="match status" value="1"/>
</dbReference>
<dbReference type="PANTHER" id="PTHR20859">
    <property type="entry name" value="INTERFERON/INTERLEUKIN RECEPTOR"/>
    <property type="match status" value="1"/>
</dbReference>
<dbReference type="InterPro" id="IPR050650">
    <property type="entry name" value="Type-II_Cytokine-TF_Rcpt"/>
</dbReference>
<feature type="signal peptide" evidence="2">
    <location>
        <begin position="1"/>
        <end position="21"/>
    </location>
</feature>
<dbReference type="InterPro" id="IPR013783">
    <property type="entry name" value="Ig-like_fold"/>
</dbReference>
<dbReference type="AlphaFoldDB" id="A0A8T0BUH6"/>
<dbReference type="GO" id="GO:0005886">
    <property type="term" value="C:plasma membrane"/>
    <property type="evidence" value="ECO:0007669"/>
    <property type="project" value="TreeGrafter"/>
</dbReference>